<evidence type="ECO:0000313" key="2">
    <source>
        <dbReference type="Proteomes" id="UP001140206"/>
    </source>
</evidence>
<dbReference type="Proteomes" id="UP001140206">
    <property type="component" value="Chromosome 3"/>
</dbReference>
<comment type="caution">
    <text evidence="1">The sequence shown here is derived from an EMBL/GenBank/DDBJ whole genome shotgun (WGS) entry which is preliminary data.</text>
</comment>
<evidence type="ECO:0000313" key="1">
    <source>
        <dbReference type="EMBL" id="KAJ4782071.1"/>
    </source>
</evidence>
<gene>
    <name evidence="1" type="ORF">LUZ62_066328</name>
</gene>
<dbReference type="AlphaFoldDB" id="A0AAV8ETC8"/>
<proteinExistence type="predicted"/>
<protein>
    <submittedName>
        <fullName evidence="1">Uncharacterized protein</fullName>
    </submittedName>
</protein>
<sequence>MTPLSTSQFIYEEPTIQLLSKEMSESLLMKFADRSEFDFEYEKSGLWSPPVPRSVFLSPSGVILTNDDMLGELRMAMDYHQYNKRRKVFCCWFFRSWMCCP</sequence>
<dbReference type="PANTHER" id="PTHR34287:SF2">
    <property type="match status" value="1"/>
</dbReference>
<reference evidence="1" key="1">
    <citation type="submission" date="2022-08" db="EMBL/GenBank/DDBJ databases">
        <authorList>
            <person name="Marques A."/>
        </authorList>
    </citation>
    <scope>NUCLEOTIDE SEQUENCE</scope>
    <source>
        <strain evidence="1">RhyPub2mFocal</strain>
        <tissue evidence="1">Leaves</tissue>
    </source>
</reference>
<name>A0AAV8ETC8_9POAL</name>
<accession>A0AAV8ETC8</accession>
<keyword evidence="2" id="KW-1185">Reference proteome</keyword>
<organism evidence="1 2">
    <name type="scientific">Rhynchospora pubera</name>
    <dbReference type="NCBI Taxonomy" id="906938"/>
    <lineage>
        <taxon>Eukaryota</taxon>
        <taxon>Viridiplantae</taxon>
        <taxon>Streptophyta</taxon>
        <taxon>Embryophyta</taxon>
        <taxon>Tracheophyta</taxon>
        <taxon>Spermatophyta</taxon>
        <taxon>Magnoliopsida</taxon>
        <taxon>Liliopsida</taxon>
        <taxon>Poales</taxon>
        <taxon>Cyperaceae</taxon>
        <taxon>Cyperoideae</taxon>
        <taxon>Rhynchosporeae</taxon>
        <taxon>Rhynchospora</taxon>
    </lineage>
</organism>
<dbReference type="EMBL" id="JAMFTS010000003">
    <property type="protein sequence ID" value="KAJ4782071.1"/>
    <property type="molecule type" value="Genomic_DNA"/>
</dbReference>
<dbReference type="PANTHER" id="PTHR34287">
    <property type="entry name" value="OS06G0551500 PROTEIN-RELATED"/>
    <property type="match status" value="1"/>
</dbReference>